<dbReference type="Gene3D" id="3.30.530.20">
    <property type="match status" value="1"/>
</dbReference>
<keyword evidence="4" id="KW-1185">Reference proteome</keyword>
<dbReference type="Proteomes" id="UP001501470">
    <property type="component" value="Unassembled WGS sequence"/>
</dbReference>
<evidence type="ECO:0000313" key="3">
    <source>
        <dbReference type="EMBL" id="GAA1530749.1"/>
    </source>
</evidence>
<dbReference type="Pfam" id="PF08327">
    <property type="entry name" value="AHSA1"/>
    <property type="match status" value="1"/>
</dbReference>
<protein>
    <submittedName>
        <fullName evidence="3">SRPBCC domain-containing protein</fullName>
    </submittedName>
</protein>
<evidence type="ECO:0000313" key="4">
    <source>
        <dbReference type="Proteomes" id="UP001501470"/>
    </source>
</evidence>
<gene>
    <name evidence="3" type="ORF">GCM10009827_055550</name>
</gene>
<comment type="caution">
    <text evidence="3">The sequence shown here is derived from an EMBL/GenBank/DDBJ whole genome shotgun (WGS) entry which is preliminary data.</text>
</comment>
<evidence type="ECO:0000256" key="1">
    <source>
        <dbReference type="ARBA" id="ARBA00006817"/>
    </source>
</evidence>
<proteinExistence type="inferred from homology"/>
<feature type="domain" description="Activator of Hsp90 ATPase homologue 1/2-like C-terminal" evidence="2">
    <location>
        <begin position="19"/>
        <end position="145"/>
    </location>
</feature>
<organism evidence="3 4">
    <name type="scientific">Dactylosporangium maewongense</name>
    <dbReference type="NCBI Taxonomy" id="634393"/>
    <lineage>
        <taxon>Bacteria</taxon>
        <taxon>Bacillati</taxon>
        <taxon>Actinomycetota</taxon>
        <taxon>Actinomycetes</taxon>
        <taxon>Micromonosporales</taxon>
        <taxon>Micromonosporaceae</taxon>
        <taxon>Dactylosporangium</taxon>
    </lineage>
</organism>
<dbReference type="InterPro" id="IPR023393">
    <property type="entry name" value="START-like_dom_sf"/>
</dbReference>
<dbReference type="InterPro" id="IPR013538">
    <property type="entry name" value="ASHA1/2-like_C"/>
</dbReference>
<dbReference type="EMBL" id="BAAAQD010000011">
    <property type="protein sequence ID" value="GAA1530749.1"/>
    <property type="molecule type" value="Genomic_DNA"/>
</dbReference>
<reference evidence="3 4" key="1">
    <citation type="journal article" date="2019" name="Int. J. Syst. Evol. Microbiol.">
        <title>The Global Catalogue of Microorganisms (GCM) 10K type strain sequencing project: providing services to taxonomists for standard genome sequencing and annotation.</title>
        <authorList>
            <consortium name="The Broad Institute Genomics Platform"/>
            <consortium name="The Broad Institute Genome Sequencing Center for Infectious Disease"/>
            <person name="Wu L."/>
            <person name="Ma J."/>
        </authorList>
    </citation>
    <scope>NUCLEOTIDE SEQUENCE [LARGE SCALE GENOMIC DNA]</scope>
    <source>
        <strain evidence="3 4">JCM 15933</strain>
    </source>
</reference>
<evidence type="ECO:0000259" key="2">
    <source>
        <dbReference type="Pfam" id="PF08327"/>
    </source>
</evidence>
<sequence length="149" mass="16439">MEADMTFPDRIERTLQLAHPPEKVWAALTTAEGLGTWFGNRAEVDLRVGGTARLIWDSGDTATLTITRVEPPHVFAYTWPIYGLPQEDPRRNQVEFTLTPSADGTTLTMIESGFAQVPDETVHNTAYTGNTKGWTSELGELVAYLDGQA</sequence>
<dbReference type="SUPFAM" id="SSF55961">
    <property type="entry name" value="Bet v1-like"/>
    <property type="match status" value="1"/>
</dbReference>
<accession>A0ABN2AZD8</accession>
<comment type="similarity">
    <text evidence="1">Belongs to the AHA1 family.</text>
</comment>
<name>A0ABN2AZD8_9ACTN</name>